<dbReference type="GO" id="GO:0006508">
    <property type="term" value="P:proteolysis"/>
    <property type="evidence" value="ECO:0007669"/>
    <property type="project" value="InterPro"/>
</dbReference>
<dbReference type="Pfam" id="PF04389">
    <property type="entry name" value="Peptidase_M28"/>
    <property type="match status" value="1"/>
</dbReference>
<gene>
    <name evidence="2" type="ORF">S12H4_03048</name>
</gene>
<dbReference type="EMBL" id="BARW01000817">
    <property type="protein sequence ID" value="GAI69882.1"/>
    <property type="molecule type" value="Genomic_DNA"/>
</dbReference>
<reference evidence="2" key="1">
    <citation type="journal article" date="2014" name="Front. Microbiol.">
        <title>High frequency of phylogenetically diverse reductive dehalogenase-homologous genes in deep subseafloor sedimentary metagenomes.</title>
        <authorList>
            <person name="Kawai M."/>
            <person name="Futagami T."/>
            <person name="Toyoda A."/>
            <person name="Takaki Y."/>
            <person name="Nishi S."/>
            <person name="Hori S."/>
            <person name="Arai W."/>
            <person name="Tsubouchi T."/>
            <person name="Morono Y."/>
            <person name="Uchiyama I."/>
            <person name="Ito T."/>
            <person name="Fujiyama A."/>
            <person name="Inagaki F."/>
            <person name="Takami H."/>
        </authorList>
    </citation>
    <scope>NUCLEOTIDE SEQUENCE</scope>
    <source>
        <strain evidence="2">Expedition CK06-06</strain>
    </source>
</reference>
<comment type="caution">
    <text evidence="2">The sequence shown here is derived from an EMBL/GenBank/DDBJ whole genome shotgun (WGS) entry which is preliminary data.</text>
</comment>
<dbReference type="PANTHER" id="PTHR12147">
    <property type="entry name" value="METALLOPEPTIDASE M28 FAMILY MEMBER"/>
    <property type="match status" value="1"/>
</dbReference>
<dbReference type="Gene3D" id="2.60.40.4070">
    <property type="match status" value="1"/>
</dbReference>
<dbReference type="InterPro" id="IPR045175">
    <property type="entry name" value="M28_fam"/>
</dbReference>
<dbReference type="GO" id="GO:0008235">
    <property type="term" value="F:metalloexopeptidase activity"/>
    <property type="evidence" value="ECO:0007669"/>
    <property type="project" value="InterPro"/>
</dbReference>
<dbReference type="PANTHER" id="PTHR12147:SF26">
    <property type="entry name" value="PEPTIDASE M28 DOMAIN-CONTAINING PROTEIN"/>
    <property type="match status" value="1"/>
</dbReference>
<protein>
    <recommendedName>
        <fullName evidence="1">Peptidase M28 domain-containing protein</fullName>
    </recommendedName>
</protein>
<name>X1QMV5_9ZZZZ</name>
<evidence type="ECO:0000259" key="1">
    <source>
        <dbReference type="Pfam" id="PF04389"/>
    </source>
</evidence>
<dbReference type="SUPFAM" id="SSF53187">
    <property type="entry name" value="Zn-dependent exopeptidases"/>
    <property type="match status" value="1"/>
</dbReference>
<feature type="domain" description="Peptidase M28" evidence="1">
    <location>
        <begin position="84"/>
        <end position="258"/>
    </location>
</feature>
<feature type="non-terminal residue" evidence="2">
    <location>
        <position position="1"/>
    </location>
</feature>
<evidence type="ECO:0000313" key="2">
    <source>
        <dbReference type="EMBL" id="GAI69882.1"/>
    </source>
</evidence>
<organism evidence="2">
    <name type="scientific">marine sediment metagenome</name>
    <dbReference type="NCBI Taxonomy" id="412755"/>
    <lineage>
        <taxon>unclassified sequences</taxon>
        <taxon>metagenomes</taxon>
        <taxon>ecological metagenomes</taxon>
    </lineage>
</organism>
<sequence length="387" mass="42308">PQPEILIDPTVQEIVDLVDADSVLASVQQLQDFVSRYSTYDSCLSAANWIADKFNGYGLDSVYFQYHTSGHAPNVIGVKRGVLYPDSIYTVICGHFDATSYMAPEIAPGADDNASGTTAAIEAARVMQNYDFEYSIRYMAFSGEEFGLYGSEYYAQQAYTQGDSMRGVFNADMIAYSDAQPEDLEVIGKTSNPSCDWLADFFIAAADTYTTLLTNKHLTNNWIPSDNQSFLDYGYAALLGIEDYGVVNPWYHSPGDTIGSGYNDNAFCTEVTKAHVAAVAIMAVPYETGAEEVTDVRIGTPKLSIYPTVHSSHFTIAFDGPDPSIAIYDATGRLVKNFNLKSEISNLQSAVSWSGVDNTGQKLSSGVYFVCAESTDFKAIEKLVLVR</sequence>
<accession>X1QMV5</accession>
<proteinExistence type="predicted"/>
<dbReference type="AlphaFoldDB" id="X1QMV5"/>
<dbReference type="InterPro" id="IPR007484">
    <property type="entry name" value="Peptidase_M28"/>
</dbReference>
<dbReference type="Gene3D" id="3.40.630.10">
    <property type="entry name" value="Zn peptidases"/>
    <property type="match status" value="1"/>
</dbReference>